<dbReference type="Pfam" id="PF05181">
    <property type="entry name" value="XPA_C"/>
    <property type="match status" value="1"/>
</dbReference>
<evidence type="ECO:0000256" key="7">
    <source>
        <dbReference type="ARBA" id="ARBA00023125"/>
    </source>
</evidence>
<evidence type="ECO:0000256" key="1">
    <source>
        <dbReference type="ARBA" id="ARBA00004123"/>
    </source>
</evidence>
<keyword evidence="9" id="KW-0539">Nucleus</keyword>
<keyword evidence="7" id="KW-0238">DNA-binding</keyword>
<dbReference type="InterPro" id="IPR037129">
    <property type="entry name" value="XPA_sf"/>
</dbReference>
<keyword evidence="8" id="KW-0234">DNA repair</keyword>
<comment type="subcellular location">
    <subcellularLocation>
        <location evidence="1">Nucleus</location>
    </subcellularLocation>
</comment>
<dbReference type="GO" id="GO:0000110">
    <property type="term" value="C:nucleotide-excision repair factor 1 complex"/>
    <property type="evidence" value="ECO:0007669"/>
    <property type="project" value="TreeGrafter"/>
</dbReference>
<dbReference type="CDD" id="cd21076">
    <property type="entry name" value="DBD_XPA"/>
    <property type="match status" value="1"/>
</dbReference>
<evidence type="ECO:0000256" key="8">
    <source>
        <dbReference type="ARBA" id="ARBA00023204"/>
    </source>
</evidence>
<dbReference type="Pfam" id="PF01286">
    <property type="entry name" value="XPA_N"/>
    <property type="match status" value="1"/>
</dbReference>
<dbReference type="PANTHER" id="PTHR10142:SF0">
    <property type="entry name" value="DNA REPAIR PROTEIN COMPLEMENTING XP-A CELLS"/>
    <property type="match status" value="1"/>
</dbReference>
<dbReference type="GO" id="GO:1901255">
    <property type="term" value="P:nucleotide-excision repair involved in interstrand cross-link repair"/>
    <property type="evidence" value="ECO:0007669"/>
    <property type="project" value="TreeGrafter"/>
</dbReference>
<keyword evidence="6" id="KW-0862">Zinc</keyword>
<proteinExistence type="inferred from homology"/>
<keyword evidence="4" id="KW-0227">DNA damage</keyword>
<reference evidence="12" key="1">
    <citation type="submission" date="2022-11" db="UniProtKB">
        <authorList>
            <consortium name="WormBaseParasite"/>
        </authorList>
    </citation>
    <scope>IDENTIFICATION</scope>
</reference>
<accession>A0A915DNX7</accession>
<evidence type="ECO:0000256" key="5">
    <source>
        <dbReference type="ARBA" id="ARBA00022771"/>
    </source>
</evidence>
<dbReference type="PROSITE" id="PS00752">
    <property type="entry name" value="XPA_1"/>
    <property type="match status" value="1"/>
</dbReference>
<dbReference type="AlphaFoldDB" id="A0A915DNX7"/>
<dbReference type="Proteomes" id="UP000887574">
    <property type="component" value="Unplaced"/>
</dbReference>
<evidence type="ECO:0000256" key="6">
    <source>
        <dbReference type="ARBA" id="ARBA00022833"/>
    </source>
</evidence>
<name>A0A915DNX7_9BILA</name>
<evidence type="ECO:0000256" key="2">
    <source>
        <dbReference type="ARBA" id="ARBA00005548"/>
    </source>
</evidence>
<dbReference type="InterPro" id="IPR009061">
    <property type="entry name" value="DNA-bd_dom_put_sf"/>
</dbReference>
<dbReference type="GO" id="GO:0006284">
    <property type="term" value="P:base-excision repair"/>
    <property type="evidence" value="ECO:0007669"/>
    <property type="project" value="TreeGrafter"/>
</dbReference>
<dbReference type="InterPro" id="IPR000465">
    <property type="entry name" value="XPA/RAD14"/>
</dbReference>
<keyword evidence="5" id="KW-0863">Zinc-finger</keyword>
<evidence type="ECO:0000256" key="4">
    <source>
        <dbReference type="ARBA" id="ARBA00022763"/>
    </source>
</evidence>
<evidence type="ECO:0000256" key="9">
    <source>
        <dbReference type="ARBA" id="ARBA00023242"/>
    </source>
</evidence>
<sequence length="236" mass="28207">MSGKRKTNESRIPVVEKLYRQNQESYFEAGGFDAGDDEYEEKREKIAEAAQKNLPFEKLETPDSCQECQKPLYDSWLWEKFSFAICDSCRDDTDKHKLIARTEAKTKFLLKDCDFDLRKPVLRFISKKNPHNPRYGDMKLYLQIQVEERALELFESWEKLEEARELRVKNREVVSEKKFEKKIKQMRKDLRGDPFMKVKGDATHEHEFGEETYDKKKDIYLKTCKTCDHCVKYEKM</sequence>
<evidence type="ECO:0000313" key="12">
    <source>
        <dbReference type="WBParaSite" id="jg22070"/>
    </source>
</evidence>
<dbReference type="SUPFAM" id="SSF46955">
    <property type="entry name" value="Putative DNA-binding domain"/>
    <property type="match status" value="1"/>
</dbReference>
<protein>
    <submittedName>
        <fullName evidence="12">XPA C-terminal domain-containing protein</fullName>
    </submittedName>
</protein>
<evidence type="ECO:0000313" key="11">
    <source>
        <dbReference type="Proteomes" id="UP000887574"/>
    </source>
</evidence>
<organism evidence="11 12">
    <name type="scientific">Ditylenchus dipsaci</name>
    <dbReference type="NCBI Taxonomy" id="166011"/>
    <lineage>
        <taxon>Eukaryota</taxon>
        <taxon>Metazoa</taxon>
        <taxon>Ecdysozoa</taxon>
        <taxon>Nematoda</taxon>
        <taxon>Chromadorea</taxon>
        <taxon>Rhabditida</taxon>
        <taxon>Tylenchina</taxon>
        <taxon>Tylenchomorpha</taxon>
        <taxon>Sphaerularioidea</taxon>
        <taxon>Anguinidae</taxon>
        <taxon>Anguininae</taxon>
        <taxon>Ditylenchus</taxon>
    </lineage>
</organism>
<dbReference type="InterPro" id="IPR022652">
    <property type="entry name" value="Znf_XPA_CS"/>
</dbReference>
<dbReference type="FunFam" id="3.90.530.10:FF:000001">
    <property type="entry name" value="DNA repair protein complementing XP-A cells"/>
    <property type="match status" value="1"/>
</dbReference>
<evidence type="ECO:0000259" key="10">
    <source>
        <dbReference type="Pfam" id="PF05181"/>
    </source>
</evidence>
<evidence type="ECO:0000256" key="3">
    <source>
        <dbReference type="ARBA" id="ARBA00022723"/>
    </source>
</evidence>
<dbReference type="SUPFAM" id="SSF57716">
    <property type="entry name" value="Glucocorticoid receptor-like (DNA-binding domain)"/>
    <property type="match status" value="1"/>
</dbReference>
<dbReference type="Gene3D" id="3.90.530.10">
    <property type="entry name" value="XPA C-terminal domain"/>
    <property type="match status" value="1"/>
</dbReference>
<dbReference type="GO" id="GO:0000715">
    <property type="term" value="P:nucleotide-excision repair, DNA damage recognition"/>
    <property type="evidence" value="ECO:0007669"/>
    <property type="project" value="TreeGrafter"/>
</dbReference>
<keyword evidence="3" id="KW-0479">Metal-binding</keyword>
<dbReference type="GO" id="GO:0070914">
    <property type="term" value="P:UV-damage excision repair"/>
    <property type="evidence" value="ECO:0007669"/>
    <property type="project" value="TreeGrafter"/>
</dbReference>
<dbReference type="GO" id="GO:0008270">
    <property type="term" value="F:zinc ion binding"/>
    <property type="evidence" value="ECO:0007669"/>
    <property type="project" value="UniProtKB-KW"/>
</dbReference>
<dbReference type="PANTHER" id="PTHR10142">
    <property type="entry name" value="DNA REPAIR PROTEIN COMPLEMENTING XP-A CELLS"/>
    <property type="match status" value="1"/>
</dbReference>
<dbReference type="WBParaSite" id="jg22070">
    <property type="protein sequence ID" value="jg22070"/>
    <property type="gene ID" value="jg22070"/>
</dbReference>
<comment type="similarity">
    <text evidence="2">Belongs to the XPA family.</text>
</comment>
<keyword evidence="11" id="KW-1185">Reference proteome</keyword>
<dbReference type="GO" id="GO:0003684">
    <property type="term" value="F:damaged DNA binding"/>
    <property type="evidence" value="ECO:0007669"/>
    <property type="project" value="InterPro"/>
</dbReference>
<feature type="domain" description="XPA C-terminal" evidence="10">
    <location>
        <begin position="95"/>
        <end position="146"/>
    </location>
</feature>
<dbReference type="NCBIfam" id="TIGR00598">
    <property type="entry name" value="rad14"/>
    <property type="match status" value="1"/>
</dbReference>
<dbReference type="InterPro" id="IPR022656">
    <property type="entry name" value="XPA_C"/>
</dbReference>